<dbReference type="Pfam" id="PF04069">
    <property type="entry name" value="OpuAC"/>
    <property type="match status" value="1"/>
</dbReference>
<feature type="domain" description="ABC-type glycine betaine transport system substrate-binding" evidence="2">
    <location>
        <begin position="45"/>
        <end position="309"/>
    </location>
</feature>
<dbReference type="OrthoDB" id="9787902at2"/>
<proteinExistence type="predicted"/>
<feature type="signal peptide" evidence="1">
    <location>
        <begin position="1"/>
        <end position="23"/>
    </location>
</feature>
<keyword evidence="4" id="KW-1185">Reference proteome</keyword>
<dbReference type="AlphaFoldDB" id="A0A1M6I9N7"/>
<sequence length="327" mass="35065">MTAKKMMMALATAGMTMGSAAFAADLPGAGVEVSPIKGSTANAWFQHIIVRKGLEKLGYELEETQEADYPAVHLSIASGDTTYTFNHWKPLHNSFYDKSGGNDVMTRVKAGVKGAGQGFYIDKKTAEAHGITNIGQMTDPAIAALFDANGDGKANLSGCNPGWGCELVIEGHLDKFDLRDSIHHDQGSYFAIMADTITRYNEGGSIFYYTWTPNWISDVLIPGTDTVQIGVPASDDSTTVAADGTDPGFAVNDIYIVANNDFLKENPAAAAFFEQVDVPIGAINAQQVKVKEGEDTLEDFYRHAEAWIAANQAEFDSWVAAGMAAAN</sequence>
<dbReference type="Proteomes" id="UP000183982">
    <property type="component" value="Unassembled WGS sequence"/>
</dbReference>
<dbReference type="STRING" id="1470563.SAMN05444000_10735"/>
<dbReference type="NCBIfam" id="NF008334">
    <property type="entry name" value="PRK11119.1"/>
    <property type="match status" value="1"/>
</dbReference>
<dbReference type="Gene3D" id="3.40.190.100">
    <property type="entry name" value="Glycine betaine-binding periplasmic protein, domain 2"/>
    <property type="match status" value="1"/>
</dbReference>
<organism evidence="3 4">
    <name type="scientific">Shimia gijangensis</name>
    <dbReference type="NCBI Taxonomy" id="1470563"/>
    <lineage>
        <taxon>Bacteria</taxon>
        <taxon>Pseudomonadati</taxon>
        <taxon>Pseudomonadota</taxon>
        <taxon>Alphaproteobacteria</taxon>
        <taxon>Rhodobacterales</taxon>
        <taxon>Roseobacteraceae</taxon>
    </lineage>
</organism>
<evidence type="ECO:0000259" key="2">
    <source>
        <dbReference type="Pfam" id="PF04069"/>
    </source>
</evidence>
<keyword evidence="1" id="KW-0732">Signal</keyword>
<dbReference type="EMBL" id="FQZQ01000007">
    <property type="protein sequence ID" value="SHJ31140.1"/>
    <property type="molecule type" value="Genomic_DNA"/>
</dbReference>
<accession>A0A1M6I9N7</accession>
<dbReference type="Gene3D" id="3.40.190.10">
    <property type="entry name" value="Periplasmic binding protein-like II"/>
    <property type="match status" value="1"/>
</dbReference>
<dbReference type="RefSeq" id="WP_073251337.1">
    <property type="nucleotide sequence ID" value="NZ_FQZQ01000007.1"/>
</dbReference>
<gene>
    <name evidence="3" type="ORF">SAMN05444000_10735</name>
</gene>
<evidence type="ECO:0000313" key="3">
    <source>
        <dbReference type="EMBL" id="SHJ31140.1"/>
    </source>
</evidence>
<dbReference type="GO" id="GO:0022857">
    <property type="term" value="F:transmembrane transporter activity"/>
    <property type="evidence" value="ECO:0007669"/>
    <property type="project" value="InterPro"/>
</dbReference>
<dbReference type="GO" id="GO:0043190">
    <property type="term" value="C:ATP-binding cassette (ABC) transporter complex"/>
    <property type="evidence" value="ECO:0007669"/>
    <property type="project" value="InterPro"/>
</dbReference>
<name>A0A1M6I9N7_9RHOB</name>
<dbReference type="SUPFAM" id="SSF53850">
    <property type="entry name" value="Periplasmic binding protein-like II"/>
    <property type="match status" value="1"/>
</dbReference>
<protein>
    <submittedName>
        <fullName evidence="3">Glycine betaine/proline transport system substrate-binding protein</fullName>
    </submittedName>
</protein>
<evidence type="ECO:0000313" key="4">
    <source>
        <dbReference type="Proteomes" id="UP000183982"/>
    </source>
</evidence>
<reference evidence="4" key="1">
    <citation type="submission" date="2016-11" db="EMBL/GenBank/DDBJ databases">
        <authorList>
            <person name="Varghese N."/>
            <person name="Submissions S."/>
        </authorList>
    </citation>
    <scope>NUCLEOTIDE SEQUENCE [LARGE SCALE GENOMIC DNA]</scope>
    <source>
        <strain evidence="4">DSM 100564</strain>
    </source>
</reference>
<evidence type="ECO:0000256" key="1">
    <source>
        <dbReference type="SAM" id="SignalP"/>
    </source>
</evidence>
<dbReference type="InterPro" id="IPR007210">
    <property type="entry name" value="ABC_Gly_betaine_transp_sub-bd"/>
</dbReference>
<dbReference type="CDD" id="cd13638">
    <property type="entry name" value="PBP2_EcProx_like"/>
    <property type="match status" value="1"/>
</dbReference>
<feature type="chain" id="PRO_5012612857" evidence="1">
    <location>
        <begin position="24"/>
        <end position="327"/>
    </location>
</feature>